<protein>
    <submittedName>
        <fullName evidence="1">Uncharacterized protein</fullName>
    </submittedName>
</protein>
<proteinExistence type="predicted"/>
<evidence type="ECO:0000313" key="1">
    <source>
        <dbReference type="EMBL" id="VDP31614.1"/>
    </source>
</evidence>
<evidence type="ECO:0000313" key="2">
    <source>
        <dbReference type="Proteomes" id="UP000277204"/>
    </source>
</evidence>
<dbReference type="Proteomes" id="UP000277204">
    <property type="component" value="Unassembled WGS sequence"/>
</dbReference>
<accession>A0A3P8DI85</accession>
<sequence>MKRKLRKDDGNGHTLRKSSNCITRQALTWNPEGKRKTGRPKNTLRRIIEVDMKRINNDWKELKRIVQDRVGWRMLLSYRRTAGDLITVFELFSDKSAPDMPSFFLSSKTENLRANSKSVHKLRTNYLSADYRLPHRIINEWNSLPQHMIKNSSIDSSKRKLD</sequence>
<name>A0A3P8DI85_9TREM</name>
<reference evidence="1 2" key="1">
    <citation type="submission" date="2018-11" db="EMBL/GenBank/DDBJ databases">
        <authorList>
            <consortium name="Pathogen Informatics"/>
        </authorList>
    </citation>
    <scope>NUCLEOTIDE SEQUENCE [LARGE SCALE GENOMIC DNA]</scope>
    <source>
        <strain evidence="1 2">Zambia</strain>
    </source>
</reference>
<organism evidence="1 2">
    <name type="scientific">Schistosoma margrebowiei</name>
    <dbReference type="NCBI Taxonomy" id="48269"/>
    <lineage>
        <taxon>Eukaryota</taxon>
        <taxon>Metazoa</taxon>
        <taxon>Spiralia</taxon>
        <taxon>Lophotrochozoa</taxon>
        <taxon>Platyhelminthes</taxon>
        <taxon>Trematoda</taxon>
        <taxon>Digenea</taxon>
        <taxon>Strigeidida</taxon>
        <taxon>Schistosomatoidea</taxon>
        <taxon>Schistosomatidae</taxon>
        <taxon>Schistosoma</taxon>
    </lineage>
</organism>
<gene>
    <name evidence="1" type="ORF">SMRZ_LOCUS19446</name>
</gene>
<keyword evidence="2" id="KW-1185">Reference proteome</keyword>
<dbReference type="AlphaFoldDB" id="A0A3P8DI85"/>
<dbReference type="EMBL" id="UZAI01017968">
    <property type="protein sequence ID" value="VDP31614.1"/>
    <property type="molecule type" value="Genomic_DNA"/>
</dbReference>